<dbReference type="GO" id="GO:0005634">
    <property type="term" value="C:nucleus"/>
    <property type="evidence" value="ECO:0007669"/>
    <property type="project" value="TreeGrafter"/>
</dbReference>
<dbReference type="InterPro" id="IPR029060">
    <property type="entry name" value="PIN-like_dom_sf"/>
</dbReference>
<evidence type="ECO:0000313" key="3">
    <source>
        <dbReference type="Proteomes" id="UP000887566"/>
    </source>
</evidence>
<dbReference type="PANTHER" id="PTHR16161:SF0">
    <property type="entry name" value="TRANSCRIPTIONAL PROTEIN SWT1"/>
    <property type="match status" value="1"/>
</dbReference>
<dbReference type="Pfam" id="PF00397">
    <property type="entry name" value="WW"/>
    <property type="match status" value="1"/>
</dbReference>
<dbReference type="InterPro" id="IPR036020">
    <property type="entry name" value="WW_dom_sf"/>
</dbReference>
<evidence type="ECO:0000259" key="2">
    <source>
        <dbReference type="PROSITE" id="PS50020"/>
    </source>
</evidence>
<feature type="domain" description="WW" evidence="2">
    <location>
        <begin position="52"/>
        <end position="86"/>
    </location>
</feature>
<dbReference type="WBParaSite" id="PSAMB.scaffold7372size7752.g29980.t1">
    <property type="protein sequence ID" value="PSAMB.scaffold7372size7752.g29980.t1"/>
    <property type="gene ID" value="PSAMB.scaffold7372size7752.g29980"/>
</dbReference>
<dbReference type="CDD" id="cd00201">
    <property type="entry name" value="WW"/>
    <property type="match status" value="1"/>
</dbReference>
<dbReference type="Pfam" id="PF13638">
    <property type="entry name" value="PIN_4"/>
    <property type="match status" value="1"/>
</dbReference>
<organism evidence="3 4">
    <name type="scientific">Plectus sambesii</name>
    <dbReference type="NCBI Taxonomy" id="2011161"/>
    <lineage>
        <taxon>Eukaryota</taxon>
        <taxon>Metazoa</taxon>
        <taxon>Ecdysozoa</taxon>
        <taxon>Nematoda</taxon>
        <taxon>Chromadorea</taxon>
        <taxon>Plectida</taxon>
        <taxon>Plectina</taxon>
        <taxon>Plectoidea</taxon>
        <taxon>Plectidae</taxon>
        <taxon>Plectus</taxon>
    </lineage>
</organism>
<dbReference type="SUPFAM" id="SSF51045">
    <property type="entry name" value="WW domain"/>
    <property type="match status" value="1"/>
</dbReference>
<dbReference type="SMART" id="SM00456">
    <property type="entry name" value="WW"/>
    <property type="match status" value="1"/>
</dbReference>
<evidence type="ECO:0000313" key="4">
    <source>
        <dbReference type="WBParaSite" id="PSAMB.scaffold7372size7752.g29980.t1"/>
    </source>
</evidence>
<feature type="compositionally biased region" description="Basic and acidic residues" evidence="1">
    <location>
        <begin position="9"/>
        <end position="18"/>
    </location>
</feature>
<proteinExistence type="predicted"/>
<dbReference type="PROSITE" id="PS01159">
    <property type="entry name" value="WW_DOMAIN_1"/>
    <property type="match status" value="1"/>
</dbReference>
<dbReference type="Gene3D" id="3.40.50.1010">
    <property type="entry name" value="5'-nuclease"/>
    <property type="match status" value="1"/>
</dbReference>
<dbReference type="InterPro" id="IPR001202">
    <property type="entry name" value="WW_dom"/>
</dbReference>
<dbReference type="InterPro" id="IPR052626">
    <property type="entry name" value="SWT1_Regulator"/>
</dbReference>
<dbReference type="AlphaFoldDB" id="A0A914XC41"/>
<reference evidence="4" key="1">
    <citation type="submission" date="2022-11" db="UniProtKB">
        <authorList>
            <consortium name="WormBaseParasite"/>
        </authorList>
    </citation>
    <scope>IDENTIFICATION</scope>
</reference>
<dbReference type="PANTHER" id="PTHR16161">
    <property type="entry name" value="TRANSCRIPTIONAL PROTEIN SWT1"/>
    <property type="match status" value="1"/>
</dbReference>
<dbReference type="Proteomes" id="UP000887566">
    <property type="component" value="Unplaced"/>
</dbReference>
<feature type="compositionally biased region" description="Low complexity" evidence="1">
    <location>
        <begin position="90"/>
        <end position="99"/>
    </location>
</feature>
<evidence type="ECO:0000256" key="1">
    <source>
        <dbReference type="SAM" id="MobiDB-lite"/>
    </source>
</evidence>
<dbReference type="InterPro" id="IPR002716">
    <property type="entry name" value="PIN_dom"/>
</dbReference>
<dbReference type="SUPFAM" id="SSF88723">
    <property type="entry name" value="PIN domain-like"/>
    <property type="match status" value="1"/>
</dbReference>
<accession>A0A914XC41</accession>
<protein>
    <submittedName>
        <fullName evidence="4">WW domain-containing protein</fullName>
    </submittedName>
</protein>
<feature type="region of interest" description="Disordered" evidence="1">
    <location>
        <begin position="1"/>
        <end position="146"/>
    </location>
</feature>
<keyword evidence="3" id="KW-1185">Reference proteome</keyword>
<dbReference type="Gene3D" id="2.20.70.10">
    <property type="match status" value="1"/>
</dbReference>
<feature type="compositionally biased region" description="Basic residues" evidence="1">
    <location>
        <begin position="107"/>
        <end position="116"/>
    </location>
</feature>
<dbReference type="PROSITE" id="PS50020">
    <property type="entry name" value="WW_DOMAIN_2"/>
    <property type="match status" value="1"/>
</dbReference>
<name>A0A914XC41_9BILA</name>
<sequence length="690" mass="77430">MGKKKDKHRSPDRSDGRRKTSTNSDNDDCDHNKDASTSSAASKKRYERVEESDLPEPWQAFHSSKRDQLFYFNPTTKETTWEKPKGSVRSSGHTSGHSSTHGERTPPRRQKDKPHRQAIAETSDVQSRKRRSEEQSVGWPQVQPSTDLQIEAETSMDVDPVAPPATKRPNFVFRLPSDGDGVVEEPMDIDMTEEVNDLRNRHQFVPFNNDIEIVESESWPVFHDTPQSFIVFDTSALLGDFNVLKLAMSLGSVACIIPYVAIQELDALKTSSREKLSRRAIAINDYILNELKRESQFLFVEPAWESAQPLDLFDCRKNDDYILKCAIMFAQRLEDAAGSVYLATNDKNLSIKALANGIAAYTDPEVIEWLKSGASTSALSERAEQMRSAARMREEASHSSSLIFPSIAPSHDAFNNSLQREPPKQQGDEQNKGVDAALRLLESALSAVLKDELRVELLGRDLQRDLEASINLIFSFPSELVARNVFPESLLNAASLEKLDRLKCERSNEGREELLSLLANLLAPLKTAGKSYSSLVRRACSKADEVTGESRVLTAISWRDQSETAKRLTTCLEETLKAIEEKCLIGSSRSQEAESSRRCKLSRDADRLEKSLERLLNADVATLDDVSVFVDVLITLHRYYCDAHQVRSAETALDKKTAHQLLRDSNSLLRNALCELRDEARSLCERLAAS</sequence>